<dbReference type="AlphaFoldDB" id="A0A7V7NY20"/>
<dbReference type="RefSeq" id="WP_137406150.1">
    <property type="nucleotide sequence ID" value="NZ_AP025466.1"/>
</dbReference>
<evidence type="ECO:0000313" key="1">
    <source>
        <dbReference type="EMBL" id="KAB0483324.1"/>
    </source>
</evidence>
<gene>
    <name evidence="1" type="ORF">F7Q91_00745</name>
</gene>
<name>A0A7V7NY20_9VIBR</name>
<organism evidence="1 2">
    <name type="scientific">Vibrio chagasii</name>
    <dbReference type="NCBI Taxonomy" id="170679"/>
    <lineage>
        <taxon>Bacteria</taxon>
        <taxon>Pseudomonadati</taxon>
        <taxon>Pseudomonadota</taxon>
        <taxon>Gammaproteobacteria</taxon>
        <taxon>Vibrionales</taxon>
        <taxon>Vibrionaceae</taxon>
        <taxon>Vibrio</taxon>
    </lineage>
</organism>
<dbReference type="Proteomes" id="UP000423756">
    <property type="component" value="Unassembled WGS sequence"/>
</dbReference>
<accession>A0A7V7NY20</accession>
<dbReference type="EMBL" id="VZPX01000001">
    <property type="protein sequence ID" value="KAB0483324.1"/>
    <property type="molecule type" value="Genomic_DNA"/>
</dbReference>
<protein>
    <submittedName>
        <fullName evidence="1">Uncharacterized protein</fullName>
    </submittedName>
</protein>
<evidence type="ECO:0000313" key="2">
    <source>
        <dbReference type="Proteomes" id="UP000423756"/>
    </source>
</evidence>
<reference evidence="1 2" key="1">
    <citation type="submission" date="2019-09" db="EMBL/GenBank/DDBJ databases">
        <title>Draft genome sequences of 48 bacterial type strains from the CCUG.</title>
        <authorList>
            <person name="Tunovic T."/>
            <person name="Pineiro-Iglesias B."/>
            <person name="Unosson C."/>
            <person name="Inganas E."/>
            <person name="Ohlen M."/>
            <person name="Cardew S."/>
            <person name="Jensie-Markopoulos S."/>
            <person name="Salva-Serra F."/>
            <person name="Jaen-Luchoro D."/>
            <person name="Karlsson R."/>
            <person name="Svensson-Stadler L."/>
            <person name="Chun J."/>
            <person name="Moore E."/>
        </authorList>
    </citation>
    <scope>NUCLEOTIDE SEQUENCE [LARGE SCALE GENOMIC DNA]</scope>
    <source>
        <strain evidence="1 2">CCUG 48643</strain>
    </source>
</reference>
<proteinExistence type="predicted"/>
<comment type="caution">
    <text evidence="1">The sequence shown here is derived from an EMBL/GenBank/DDBJ whole genome shotgun (WGS) entry which is preliminary data.</text>
</comment>
<sequence length="252" mass="29186">MSYWRTLSDGRKVIVQGAGPECVSSISKSLKNPESLVRMRGKPISEQGKIFSTLCFWCKAPVYFVENSSNGGCFLADRTPSEGGWKVHSCWLINKGAYKSVVIKHYRQKMKEKKRLKAPQKVTNKTKKKTQTLDSELVNKVRRLRLYHSDKKLPKFFVANFEQIEVNPHILINKKSYQVAQFRDRDYLIRALIQSESFPNGLLGRRTCMISLKVKKLGKERLPIISEVFAQDKVFIDLPRRIKSFEMIELQQ</sequence>
<dbReference type="GeneID" id="77344230"/>